<feature type="transmembrane region" description="Helical" evidence="1">
    <location>
        <begin position="196"/>
        <end position="221"/>
    </location>
</feature>
<comment type="caution">
    <text evidence="2">The sequence shown here is derived from an EMBL/GenBank/DDBJ whole genome shotgun (WGS) entry which is preliminary data.</text>
</comment>
<dbReference type="Proteomes" id="UP000193411">
    <property type="component" value="Unassembled WGS sequence"/>
</dbReference>
<proteinExistence type="predicted"/>
<keyword evidence="3" id="KW-1185">Reference proteome</keyword>
<accession>A0A1Y2HYK4</accession>
<dbReference type="AlphaFoldDB" id="A0A1Y2HYK4"/>
<evidence type="ECO:0000313" key="2">
    <source>
        <dbReference type="EMBL" id="ORZ39697.1"/>
    </source>
</evidence>
<protein>
    <submittedName>
        <fullName evidence="2">Uncharacterized protein</fullName>
    </submittedName>
</protein>
<sequence length="388" mass="41734">MNESTTTLNLSSVTGFGDWAVAAHSLGPTFYELFIIRRKPVFGNQLPHRASHNAALATLPRFVQPLARLLLAPSRLRPMPTEVMVMGFTISTPFDIGWHVLLLGDIGPLALRHLATMQLNLMGMMLAIPSVGAAAFAKQCSPQPLPSKSASTRSDSIASRPLQLKSTRASFLPSPFALTISLYVFLFVHVPLIAKLAAWAVWLALCGVSAIVYGVQLLAILSANEADRKQARAFKGDLTSTATGMPATAVTRQAAIMPNSSPSQGPSGGAACNVSSIRNTEAPIAKPPASASSSTMDPIEAQRKLALAQVRSIVLTSPMFALVYSPARDPAVIESWLWIVPAAMHILVQGLAHVDVFFGLAFVVWRKRKERLRRERVGKEGVQALCLQ</sequence>
<evidence type="ECO:0000256" key="1">
    <source>
        <dbReference type="SAM" id="Phobius"/>
    </source>
</evidence>
<organism evidence="2 3">
    <name type="scientific">Catenaria anguillulae PL171</name>
    <dbReference type="NCBI Taxonomy" id="765915"/>
    <lineage>
        <taxon>Eukaryota</taxon>
        <taxon>Fungi</taxon>
        <taxon>Fungi incertae sedis</taxon>
        <taxon>Blastocladiomycota</taxon>
        <taxon>Blastocladiomycetes</taxon>
        <taxon>Blastocladiales</taxon>
        <taxon>Catenariaceae</taxon>
        <taxon>Catenaria</taxon>
    </lineage>
</organism>
<keyword evidence="1" id="KW-1133">Transmembrane helix</keyword>
<feature type="transmembrane region" description="Helical" evidence="1">
    <location>
        <begin position="336"/>
        <end position="365"/>
    </location>
</feature>
<keyword evidence="1" id="KW-0812">Transmembrane</keyword>
<gene>
    <name evidence="2" type="ORF">BCR44DRAFT_1425426</name>
</gene>
<feature type="transmembrane region" description="Helical" evidence="1">
    <location>
        <begin position="169"/>
        <end position="190"/>
    </location>
</feature>
<name>A0A1Y2HYK4_9FUNG</name>
<dbReference type="EMBL" id="MCFL01000004">
    <property type="protein sequence ID" value="ORZ39697.1"/>
    <property type="molecule type" value="Genomic_DNA"/>
</dbReference>
<keyword evidence="1" id="KW-0472">Membrane</keyword>
<reference evidence="2 3" key="1">
    <citation type="submission" date="2016-07" db="EMBL/GenBank/DDBJ databases">
        <title>Pervasive Adenine N6-methylation of Active Genes in Fungi.</title>
        <authorList>
            <consortium name="DOE Joint Genome Institute"/>
            <person name="Mondo S.J."/>
            <person name="Dannebaum R.O."/>
            <person name="Kuo R.C."/>
            <person name="Labutti K."/>
            <person name="Haridas S."/>
            <person name="Kuo A."/>
            <person name="Salamov A."/>
            <person name="Ahrendt S.R."/>
            <person name="Lipzen A."/>
            <person name="Sullivan W."/>
            <person name="Andreopoulos W.B."/>
            <person name="Clum A."/>
            <person name="Lindquist E."/>
            <person name="Daum C."/>
            <person name="Ramamoorthy G.K."/>
            <person name="Gryganskyi A."/>
            <person name="Culley D."/>
            <person name="Magnuson J.K."/>
            <person name="James T.Y."/>
            <person name="O'Malley M.A."/>
            <person name="Stajich J.E."/>
            <person name="Spatafora J.W."/>
            <person name="Visel A."/>
            <person name="Grigoriev I.V."/>
        </authorList>
    </citation>
    <scope>NUCLEOTIDE SEQUENCE [LARGE SCALE GENOMIC DNA]</scope>
    <source>
        <strain evidence="2 3">PL171</strain>
    </source>
</reference>
<feature type="transmembrane region" description="Helical" evidence="1">
    <location>
        <begin position="305"/>
        <end position="324"/>
    </location>
</feature>
<evidence type="ECO:0000313" key="3">
    <source>
        <dbReference type="Proteomes" id="UP000193411"/>
    </source>
</evidence>